<comment type="caution">
    <text evidence="2">The sequence shown here is derived from an EMBL/GenBank/DDBJ whole genome shotgun (WGS) entry which is preliminary data.</text>
</comment>
<proteinExistence type="predicted"/>
<sequence length="177" mass="19701">MMVPVRLIAWLSGNWGDKKGCLRDMTGDSPDFHALPGATPENSAFIDLHFDPSVSPLLNMTVPFTINGRQFRLSPSQSVRFAVPPGLAQVVLAPNFGRLFYDSMPRLDFVVHTGQTVPVFYRYSTFRRNPGSLTFQKLEGRSPSEQRTIDEMKYIVVVALGMVVAALAISFALSFWS</sequence>
<accession>U1RMG1</accession>
<evidence type="ECO:0000256" key="1">
    <source>
        <dbReference type="SAM" id="Phobius"/>
    </source>
</evidence>
<reference evidence="2 3" key="1">
    <citation type="submission" date="2013-06" db="EMBL/GenBank/DDBJ databases">
        <authorList>
            <person name="Weinstock G."/>
            <person name="Sodergren E."/>
            <person name="Lobos E.A."/>
            <person name="Fulton L."/>
            <person name="Fulton R."/>
            <person name="Courtney L."/>
            <person name="Fronick C."/>
            <person name="O'Laughlin M."/>
            <person name="Godfrey J."/>
            <person name="Wilson R.M."/>
            <person name="Miner T."/>
            <person name="Farmer C."/>
            <person name="Delehaunty K."/>
            <person name="Cordes M."/>
            <person name="Minx P."/>
            <person name="Tomlinson C."/>
            <person name="Chen J."/>
            <person name="Wollam A."/>
            <person name="Pepin K.H."/>
            <person name="Bhonagiri V."/>
            <person name="Zhang X."/>
            <person name="Warren W."/>
            <person name="Mitreva M."/>
            <person name="Mardis E.R."/>
            <person name="Wilson R.K."/>
        </authorList>
    </citation>
    <scope>NUCLEOTIDE SEQUENCE [LARGE SCALE GENOMIC DNA]</scope>
    <source>
        <strain evidence="2 3">F0510</strain>
    </source>
</reference>
<evidence type="ECO:0000313" key="3">
    <source>
        <dbReference type="Proteomes" id="UP000016498"/>
    </source>
</evidence>
<gene>
    <name evidence="2" type="ORF">HMPREF1549_01013</name>
</gene>
<dbReference type="AlphaFoldDB" id="U1RMG1"/>
<dbReference type="PATRIC" id="fig|1227262.3.peg.820"/>
<keyword evidence="1" id="KW-0812">Transmembrane</keyword>
<organism evidence="2 3">
    <name type="scientific">Actinomyces johnsonii F0510</name>
    <dbReference type="NCBI Taxonomy" id="1227262"/>
    <lineage>
        <taxon>Bacteria</taxon>
        <taxon>Bacillati</taxon>
        <taxon>Actinomycetota</taxon>
        <taxon>Actinomycetes</taxon>
        <taxon>Actinomycetales</taxon>
        <taxon>Actinomycetaceae</taxon>
        <taxon>Actinomyces</taxon>
    </lineage>
</organism>
<keyword evidence="1" id="KW-0472">Membrane</keyword>
<dbReference type="Proteomes" id="UP000016498">
    <property type="component" value="Unassembled WGS sequence"/>
</dbReference>
<keyword evidence="1" id="KW-1133">Transmembrane helix</keyword>
<name>U1RMG1_9ACTO</name>
<protein>
    <submittedName>
        <fullName evidence="2">Uncharacterized protein</fullName>
    </submittedName>
</protein>
<dbReference type="EMBL" id="AWSD01000100">
    <property type="protein sequence ID" value="ERH20818.1"/>
    <property type="molecule type" value="Genomic_DNA"/>
</dbReference>
<evidence type="ECO:0000313" key="2">
    <source>
        <dbReference type="EMBL" id="ERH20818.1"/>
    </source>
</evidence>
<dbReference type="HOGENOM" id="CLU_145212_0_0_11"/>
<feature type="transmembrane region" description="Helical" evidence="1">
    <location>
        <begin position="154"/>
        <end position="176"/>
    </location>
</feature>